<dbReference type="Proteomes" id="UP000250235">
    <property type="component" value="Unassembled WGS sequence"/>
</dbReference>
<dbReference type="GO" id="GO:0005737">
    <property type="term" value="C:cytoplasm"/>
    <property type="evidence" value="ECO:0007669"/>
    <property type="project" value="TreeGrafter"/>
</dbReference>
<evidence type="ECO:0000313" key="4">
    <source>
        <dbReference type="EMBL" id="KZV29068.1"/>
    </source>
</evidence>
<gene>
    <name evidence="5" type="ORF">F511_38963</name>
    <name evidence="4" type="ORF">F511_43551</name>
</gene>
<comment type="similarity">
    <text evidence="1 2">Belongs to the endosulfine family.</text>
</comment>
<protein>
    <recommendedName>
        <fullName evidence="7">Endosulphine</fullName>
    </recommendedName>
</protein>
<evidence type="ECO:0000256" key="1">
    <source>
        <dbReference type="ARBA" id="ARBA00010520"/>
    </source>
</evidence>
<feature type="region of interest" description="Disordered" evidence="3">
    <location>
        <begin position="1"/>
        <end position="57"/>
    </location>
</feature>
<dbReference type="GO" id="GO:0004864">
    <property type="term" value="F:protein phosphatase inhibitor activity"/>
    <property type="evidence" value="ECO:0007669"/>
    <property type="project" value="TreeGrafter"/>
</dbReference>
<proteinExistence type="inferred from homology"/>
<feature type="region of interest" description="Disordered" evidence="3">
    <location>
        <begin position="83"/>
        <end position="157"/>
    </location>
</feature>
<evidence type="ECO:0000313" key="6">
    <source>
        <dbReference type="Proteomes" id="UP000250235"/>
    </source>
</evidence>
<dbReference type="PANTHER" id="PTHR10358:SF6">
    <property type="entry name" value="ENDOSULFINE, ISOFORM A"/>
    <property type="match status" value="1"/>
</dbReference>
<dbReference type="OrthoDB" id="912757at2759"/>
<evidence type="ECO:0000313" key="5">
    <source>
        <dbReference type="EMBL" id="KZV32037.1"/>
    </source>
</evidence>
<keyword evidence="6" id="KW-1185">Reference proteome</keyword>
<dbReference type="Pfam" id="PF04667">
    <property type="entry name" value="Endosulfine"/>
    <property type="match status" value="1"/>
</dbReference>
<reference evidence="4" key="2">
    <citation type="submission" date="2016-02" db="EMBL/GenBank/DDBJ databases">
        <authorList>
            <person name="Alioto T."/>
            <person name="Alioto T."/>
        </authorList>
    </citation>
    <scope>NUCLEOTIDE SEQUENCE</scope>
</reference>
<accession>A0A2Z7B547</accession>
<reference evidence="4 6" key="1">
    <citation type="journal article" date="2015" name="Proc. Natl. Acad. Sci. U.S.A.">
        <title>The resurrection genome of Boea hygrometrica: A blueprint for survival of dehydration.</title>
        <authorList>
            <person name="Xiao L."/>
            <person name="Yang G."/>
            <person name="Zhang L."/>
            <person name="Yang X."/>
            <person name="Zhao S."/>
            <person name="Ji Z."/>
            <person name="Zhou Q."/>
            <person name="Hu M."/>
            <person name="Wang Y."/>
            <person name="Chen M."/>
            <person name="Xu Y."/>
            <person name="Jin H."/>
            <person name="Xiao X."/>
            <person name="Hu G."/>
            <person name="Bao F."/>
            <person name="Hu Y."/>
            <person name="Wan P."/>
            <person name="Li L."/>
            <person name="Deng X."/>
            <person name="Kuang T."/>
            <person name="Xiang C."/>
            <person name="Zhu J.K."/>
            <person name="Oliver M.J."/>
            <person name="He Y."/>
        </authorList>
    </citation>
    <scope>NUCLEOTIDE SEQUENCE [LARGE SCALE GENOMIC DNA]</scope>
    <source>
        <strain evidence="6">cv. XS01</strain>
    </source>
</reference>
<sequence length="157" mass="17238">MADDKNNEPAEVISGDDPKVEAEDSSSHEDFKEMESPKQEEEKIKKKYGGLLPKKPPLISNDKEHAFFDSADWVLVKAGAQKSKGPLEALRPKLQKSISQPTPHHQARSVSAYAHATDGGEESVDSDNVTHAENQESQLDAGSESSKNTIEDQNKQN</sequence>
<dbReference type="EMBL" id="KV006960">
    <property type="protein sequence ID" value="KZV32037.1"/>
    <property type="molecule type" value="Genomic_DNA"/>
</dbReference>
<dbReference type="InterPro" id="IPR006760">
    <property type="entry name" value="Endosulphine"/>
</dbReference>
<evidence type="ECO:0000256" key="3">
    <source>
        <dbReference type="SAM" id="MobiDB-lite"/>
    </source>
</evidence>
<feature type="compositionally biased region" description="Basic and acidic residues" evidence="3">
    <location>
        <begin position="16"/>
        <end position="44"/>
    </location>
</feature>
<evidence type="ECO:0000256" key="2">
    <source>
        <dbReference type="RuleBase" id="RU363120"/>
    </source>
</evidence>
<feature type="compositionally biased region" description="Polar residues" evidence="3">
    <location>
        <begin position="135"/>
        <end position="148"/>
    </location>
</feature>
<name>A0A2Z7B547_9LAMI</name>
<dbReference type="EMBL" id="KV009611">
    <property type="protein sequence ID" value="KZV29068.1"/>
    <property type="molecule type" value="Genomic_DNA"/>
</dbReference>
<evidence type="ECO:0008006" key="7">
    <source>
        <dbReference type="Google" id="ProtNLM"/>
    </source>
</evidence>
<dbReference type="PANTHER" id="PTHR10358">
    <property type="entry name" value="ENDOSULFINE"/>
    <property type="match status" value="1"/>
</dbReference>
<organism evidence="4 6">
    <name type="scientific">Dorcoceras hygrometricum</name>
    <dbReference type="NCBI Taxonomy" id="472368"/>
    <lineage>
        <taxon>Eukaryota</taxon>
        <taxon>Viridiplantae</taxon>
        <taxon>Streptophyta</taxon>
        <taxon>Embryophyta</taxon>
        <taxon>Tracheophyta</taxon>
        <taxon>Spermatophyta</taxon>
        <taxon>Magnoliopsida</taxon>
        <taxon>eudicotyledons</taxon>
        <taxon>Gunneridae</taxon>
        <taxon>Pentapetalae</taxon>
        <taxon>asterids</taxon>
        <taxon>lamiids</taxon>
        <taxon>Lamiales</taxon>
        <taxon>Gesneriaceae</taxon>
        <taxon>Didymocarpoideae</taxon>
        <taxon>Trichosporeae</taxon>
        <taxon>Loxocarpinae</taxon>
        <taxon>Dorcoceras</taxon>
    </lineage>
</organism>
<dbReference type="AlphaFoldDB" id="A0A2Z7B547"/>